<feature type="domain" description="Carboxylesterase type B" evidence="2">
    <location>
        <begin position="41"/>
        <end position="566"/>
    </location>
</feature>
<sequence length="635" mass="68495">MFPTTTTFLFLSSFIFFSFTSALIDTASLGVKFPSPSALPVLTLPYGSYRASSYRSNSDIYVFRNIRYAAPPIGDLRWAKPAPPQLNNTIQDGSYGPQCIQTAVSGLNLMGPGNKSPIGAAINQFLGGLPIPLFRGGSEDCLFLDLYVPGKTLRDIGASKKPSNLPVAFWIHGGAYLFGSKESLQPFFYDGSSLLTQSVPNPGSMIFVSINYRLGTYGWLAGTSMENAAVPNVGLHDQRAALQWVKDYISLVGGDPKRVTAMGESAGAGSIMHHLVAESGKLDPMFQRAILQSPAYQMAWDRNGTVESIFKKFGGLAGCGSGSGKAVVDCLRKVSPDALAKANAALQASQTPGTFAVGPTPDGKFIRQMPLLELAQGNFWKGASGNEMSLVVSHVKDESSLFVSGAIRTNEQFSGFLDAIFPKYAREGGQAKKVEEFYPVPGKKSSDGKRKYDSQATRMAAFMRDSCFTCNVRYLAEAYTPSRTYLMQYSVFPYLHATDLLPTFFTSTPASPSSSSQPQTILDCLSTFFAPALAPFVSGISMAMQSYFASFIVSGDPNKYRKGLLNLPPVISWGRPSGVATAGSKTASSEERLGGVLNVGDWGFTTVSDDQNERTPCEFWKGFAREVTEAGDYDV</sequence>
<name>A0AAE0PM28_SORBR</name>
<dbReference type="GO" id="GO:0016787">
    <property type="term" value="F:hydrolase activity"/>
    <property type="evidence" value="ECO:0007669"/>
    <property type="project" value="UniProtKB-KW"/>
</dbReference>
<keyword evidence="3" id="KW-0378">Hydrolase</keyword>
<gene>
    <name evidence="3" type="ORF">B0T20DRAFT_493106</name>
</gene>
<dbReference type="InterPro" id="IPR050309">
    <property type="entry name" value="Type-B_Carboxylest/Lipase"/>
</dbReference>
<evidence type="ECO:0000313" key="3">
    <source>
        <dbReference type="EMBL" id="KAK3402045.1"/>
    </source>
</evidence>
<feature type="signal peptide" evidence="1">
    <location>
        <begin position="1"/>
        <end position="22"/>
    </location>
</feature>
<dbReference type="EMBL" id="JAUTDP010000002">
    <property type="protein sequence ID" value="KAK3402045.1"/>
    <property type="molecule type" value="Genomic_DNA"/>
</dbReference>
<reference evidence="3" key="1">
    <citation type="journal article" date="2023" name="Mol. Phylogenet. Evol.">
        <title>Genome-scale phylogeny and comparative genomics of the fungal order Sordariales.</title>
        <authorList>
            <person name="Hensen N."/>
            <person name="Bonometti L."/>
            <person name="Westerberg I."/>
            <person name="Brannstrom I.O."/>
            <person name="Guillou S."/>
            <person name="Cros-Aarteil S."/>
            <person name="Calhoun S."/>
            <person name="Haridas S."/>
            <person name="Kuo A."/>
            <person name="Mondo S."/>
            <person name="Pangilinan J."/>
            <person name="Riley R."/>
            <person name="LaButti K."/>
            <person name="Andreopoulos B."/>
            <person name="Lipzen A."/>
            <person name="Chen C."/>
            <person name="Yan M."/>
            <person name="Daum C."/>
            <person name="Ng V."/>
            <person name="Clum A."/>
            <person name="Steindorff A."/>
            <person name="Ohm R.A."/>
            <person name="Martin F."/>
            <person name="Silar P."/>
            <person name="Natvig D.O."/>
            <person name="Lalanne C."/>
            <person name="Gautier V."/>
            <person name="Ament-Velasquez S.L."/>
            <person name="Kruys A."/>
            <person name="Hutchinson M.I."/>
            <person name="Powell A.J."/>
            <person name="Barry K."/>
            <person name="Miller A.N."/>
            <person name="Grigoriev I.V."/>
            <person name="Debuchy R."/>
            <person name="Gladieux P."/>
            <person name="Hiltunen Thoren M."/>
            <person name="Johannesson H."/>
        </authorList>
    </citation>
    <scope>NUCLEOTIDE SEQUENCE</scope>
    <source>
        <strain evidence="3">FGSC 1904</strain>
    </source>
</reference>
<dbReference type="Pfam" id="PF00135">
    <property type="entry name" value="COesterase"/>
    <property type="match status" value="1"/>
</dbReference>
<reference evidence="3" key="2">
    <citation type="submission" date="2023-07" db="EMBL/GenBank/DDBJ databases">
        <authorList>
            <consortium name="Lawrence Berkeley National Laboratory"/>
            <person name="Haridas S."/>
            <person name="Hensen N."/>
            <person name="Bonometti L."/>
            <person name="Westerberg I."/>
            <person name="Brannstrom I.O."/>
            <person name="Guillou S."/>
            <person name="Cros-Aarteil S."/>
            <person name="Calhoun S."/>
            <person name="Kuo A."/>
            <person name="Mondo S."/>
            <person name="Pangilinan J."/>
            <person name="Riley R."/>
            <person name="LaButti K."/>
            <person name="Andreopoulos B."/>
            <person name="Lipzen A."/>
            <person name="Chen C."/>
            <person name="Yanf M."/>
            <person name="Daum C."/>
            <person name="Ng V."/>
            <person name="Clum A."/>
            <person name="Steindorff A."/>
            <person name="Ohm R."/>
            <person name="Martin F."/>
            <person name="Silar P."/>
            <person name="Natvig D."/>
            <person name="Lalanne C."/>
            <person name="Gautier V."/>
            <person name="Ament-velasquez S.L."/>
            <person name="Kruys A."/>
            <person name="Hutchinson M.I."/>
            <person name="Powell A.J."/>
            <person name="Barry K."/>
            <person name="Miller A.N."/>
            <person name="Grigoriev I.V."/>
            <person name="Debuchy R."/>
            <person name="Gladieux P."/>
            <person name="Thoren M.H."/>
            <person name="Johannesson H."/>
        </authorList>
    </citation>
    <scope>NUCLEOTIDE SEQUENCE</scope>
    <source>
        <strain evidence="3">FGSC 1904</strain>
    </source>
</reference>
<dbReference type="InterPro" id="IPR029058">
    <property type="entry name" value="AB_hydrolase_fold"/>
</dbReference>
<dbReference type="PROSITE" id="PS00941">
    <property type="entry name" value="CARBOXYLESTERASE_B_2"/>
    <property type="match status" value="1"/>
</dbReference>
<evidence type="ECO:0000256" key="1">
    <source>
        <dbReference type="SAM" id="SignalP"/>
    </source>
</evidence>
<dbReference type="Proteomes" id="UP001281003">
    <property type="component" value="Unassembled WGS sequence"/>
</dbReference>
<accession>A0AAE0PM28</accession>
<dbReference type="FunFam" id="3.40.50.1820:FF:000499">
    <property type="entry name" value="Carboxylic ester hydrolase"/>
    <property type="match status" value="1"/>
</dbReference>
<keyword evidence="4" id="KW-1185">Reference proteome</keyword>
<keyword evidence="1" id="KW-0732">Signal</keyword>
<evidence type="ECO:0000259" key="2">
    <source>
        <dbReference type="Pfam" id="PF00135"/>
    </source>
</evidence>
<dbReference type="Gene3D" id="3.40.50.1820">
    <property type="entry name" value="alpha/beta hydrolase"/>
    <property type="match status" value="1"/>
</dbReference>
<dbReference type="InterPro" id="IPR019819">
    <property type="entry name" value="Carboxylesterase_B_CS"/>
</dbReference>
<dbReference type="SUPFAM" id="SSF53474">
    <property type="entry name" value="alpha/beta-Hydrolases"/>
    <property type="match status" value="1"/>
</dbReference>
<dbReference type="PANTHER" id="PTHR11559">
    <property type="entry name" value="CARBOXYLESTERASE"/>
    <property type="match status" value="1"/>
</dbReference>
<dbReference type="InterPro" id="IPR002018">
    <property type="entry name" value="CarbesteraseB"/>
</dbReference>
<dbReference type="AlphaFoldDB" id="A0AAE0PM28"/>
<evidence type="ECO:0000313" key="4">
    <source>
        <dbReference type="Proteomes" id="UP001281003"/>
    </source>
</evidence>
<protein>
    <submittedName>
        <fullName evidence="3">Alpha/Beta hydrolase protein</fullName>
    </submittedName>
</protein>
<feature type="chain" id="PRO_5042193815" evidence="1">
    <location>
        <begin position="23"/>
        <end position="635"/>
    </location>
</feature>
<comment type="caution">
    <text evidence="3">The sequence shown here is derived from an EMBL/GenBank/DDBJ whole genome shotgun (WGS) entry which is preliminary data.</text>
</comment>
<proteinExistence type="predicted"/>
<organism evidence="3 4">
    <name type="scientific">Sordaria brevicollis</name>
    <dbReference type="NCBI Taxonomy" id="83679"/>
    <lineage>
        <taxon>Eukaryota</taxon>
        <taxon>Fungi</taxon>
        <taxon>Dikarya</taxon>
        <taxon>Ascomycota</taxon>
        <taxon>Pezizomycotina</taxon>
        <taxon>Sordariomycetes</taxon>
        <taxon>Sordariomycetidae</taxon>
        <taxon>Sordariales</taxon>
        <taxon>Sordariaceae</taxon>
        <taxon>Sordaria</taxon>
    </lineage>
</organism>